<dbReference type="Proteomes" id="UP000194137">
    <property type="component" value="Chromosome"/>
</dbReference>
<dbReference type="STRING" id="1235591.CAK95_21800"/>
<dbReference type="OrthoDB" id="8091560at2"/>
<proteinExistence type="predicted"/>
<dbReference type="EMBL" id="CP021112">
    <property type="protein sequence ID" value="ARQ01444.1"/>
    <property type="molecule type" value="Genomic_DNA"/>
</dbReference>
<dbReference type="AlphaFoldDB" id="A0A1W6ZVN2"/>
<gene>
    <name evidence="1" type="ORF">CAK95_21800</name>
</gene>
<organism evidence="1 2">
    <name type="scientific">Pseudorhodoplanes sinuspersici</name>
    <dbReference type="NCBI Taxonomy" id="1235591"/>
    <lineage>
        <taxon>Bacteria</taxon>
        <taxon>Pseudomonadati</taxon>
        <taxon>Pseudomonadota</taxon>
        <taxon>Alphaproteobacteria</taxon>
        <taxon>Hyphomicrobiales</taxon>
        <taxon>Pseudorhodoplanes</taxon>
    </lineage>
</organism>
<dbReference type="RefSeq" id="WP_086089835.1">
    <property type="nucleotide sequence ID" value="NZ_CP021112.1"/>
</dbReference>
<dbReference type="KEGG" id="psin:CAK95_21800"/>
<sequence>MKTLSPPTFPIVVIEDRYGGAYSRGIWFAVARADVIIEGQSRGAWCLDHGPNGGDIEANIFWHEPPMWVASGASPDAALLALECKIQRPLGMALPNLE</sequence>
<reference evidence="1 2" key="1">
    <citation type="submission" date="2017-05" db="EMBL/GenBank/DDBJ databases">
        <title>Full genome sequence of Pseudorhodoplanes sinuspersici.</title>
        <authorList>
            <person name="Dastgheib S.M.M."/>
            <person name="Shavandi M."/>
            <person name="Tirandaz H."/>
        </authorList>
    </citation>
    <scope>NUCLEOTIDE SEQUENCE [LARGE SCALE GENOMIC DNA]</scope>
    <source>
        <strain evidence="1 2">RIPI110</strain>
    </source>
</reference>
<evidence type="ECO:0000313" key="1">
    <source>
        <dbReference type="EMBL" id="ARQ01444.1"/>
    </source>
</evidence>
<name>A0A1W6ZVN2_9HYPH</name>
<keyword evidence="2" id="KW-1185">Reference proteome</keyword>
<protein>
    <submittedName>
        <fullName evidence="1">Uncharacterized protein</fullName>
    </submittedName>
</protein>
<evidence type="ECO:0000313" key="2">
    <source>
        <dbReference type="Proteomes" id="UP000194137"/>
    </source>
</evidence>
<accession>A0A1W6ZVN2</accession>